<dbReference type="PANTHER" id="PTHR36303:SF1">
    <property type="entry name" value="2',3'-CYCLIC-NUCLEOTIDE 2'-PHOSPHODIESTERASE"/>
    <property type="match status" value="1"/>
</dbReference>
<dbReference type="EMBL" id="CP000394">
    <property type="protein sequence ID" value="ABI61994.2"/>
    <property type="molecule type" value="Genomic_DNA"/>
</dbReference>
<dbReference type="Proteomes" id="UP000001963">
    <property type="component" value="Chromosome"/>
</dbReference>
<feature type="region of interest" description="Disordered" evidence="1">
    <location>
        <begin position="1"/>
        <end position="34"/>
    </location>
</feature>
<dbReference type="KEGG" id="gbe:GbCGDNIH1_1096"/>
<accession>Q0BT58</accession>
<dbReference type="SUPFAM" id="SSF56300">
    <property type="entry name" value="Metallo-dependent phosphatases"/>
    <property type="match status" value="1"/>
</dbReference>
<evidence type="ECO:0000313" key="3">
    <source>
        <dbReference type="Proteomes" id="UP000001963"/>
    </source>
</evidence>
<dbReference type="eggNOG" id="COG1692">
    <property type="taxonomic scope" value="Bacteria"/>
</dbReference>
<feature type="compositionally biased region" description="Basic and acidic residues" evidence="1">
    <location>
        <begin position="9"/>
        <end position="26"/>
    </location>
</feature>
<proteinExistence type="predicted"/>
<reference evidence="2 3" key="1">
    <citation type="journal article" date="2007" name="J. Bacteriol.">
        <title>Genome sequence analysis of the emerging human pathogenic acetic acid bacterium Granulibacter bethesdensis.</title>
        <authorList>
            <person name="Greenberg D.E."/>
            <person name="Porcella S.F."/>
            <person name="Zelazny A.M."/>
            <person name="Virtaneva K."/>
            <person name="Sturdevant D.E."/>
            <person name="Kupko J.J.III."/>
            <person name="Barbian K.D."/>
            <person name="Babar A."/>
            <person name="Dorward D.W."/>
            <person name="Holland S.M."/>
        </authorList>
    </citation>
    <scope>NUCLEOTIDE SEQUENCE [LARGE SCALE GENOMIC DNA]</scope>
    <source>
        <strain evidence="3">ATCC BAA-1260 / CGDNIH1</strain>
    </source>
</reference>
<sequence length="349" mass="37659">MGMQNNGQDRGDRHDQRNFGQDDRQHRSPQGEQHQGAIRLFDDHGMYALPALRSDRQAALDNQGAAWHAKPMRIVFLGDVVGRSGREAVLRVLPDLRSRLQTDLIVVNGENASHGFGLAPDMARDFLNAGADAITLGNHAWDRKELIPFLSQEKRVVRPLNFPPGTPGQGAVVVELSGGRRALIMNVMGRLFMDPLDCPFRLTAQELSRYKLGGVAGGGSIQAVVIDVHGEATSEKMAFGHSFDGQATLIVGTHTHVPTADHQILPGGTAYQTDAGMCGDYDSVIGMGKEAAASRFWRKTPGERLAPSEGEATVCGVFVESDDSTGHAVRVEPIRIGGRLSQMIPSLSA</sequence>
<dbReference type="InterPro" id="IPR005235">
    <property type="entry name" value="YmdB-like"/>
</dbReference>
<evidence type="ECO:0008006" key="4">
    <source>
        <dbReference type="Google" id="ProtNLM"/>
    </source>
</evidence>
<dbReference type="Gene3D" id="3.60.21.10">
    <property type="match status" value="1"/>
</dbReference>
<keyword evidence="3" id="KW-1185">Reference proteome</keyword>
<organism evidence="2 3">
    <name type="scientific">Granulibacter bethesdensis (strain ATCC BAA-1260 / CGDNIH1)</name>
    <dbReference type="NCBI Taxonomy" id="391165"/>
    <lineage>
        <taxon>Bacteria</taxon>
        <taxon>Pseudomonadati</taxon>
        <taxon>Pseudomonadota</taxon>
        <taxon>Alphaproteobacteria</taxon>
        <taxon>Acetobacterales</taxon>
        <taxon>Acetobacteraceae</taxon>
        <taxon>Granulibacter</taxon>
    </lineage>
</organism>
<dbReference type="NCBIfam" id="TIGR00282">
    <property type="entry name" value="TIGR00282 family metallophosphoesterase"/>
    <property type="match status" value="1"/>
</dbReference>
<gene>
    <name evidence="2" type="ordered locus">GbCGDNIH1_1096</name>
</gene>
<dbReference type="GO" id="GO:0004113">
    <property type="term" value="F:2',3'-cyclic-nucleotide 3'-phosphodiesterase activity"/>
    <property type="evidence" value="ECO:0007669"/>
    <property type="project" value="TreeGrafter"/>
</dbReference>
<dbReference type="PANTHER" id="PTHR36303">
    <property type="entry name" value="2',3'-CYCLIC-NUCLEOTIDE 2'-PHOSPHODIESTERASE"/>
    <property type="match status" value="1"/>
</dbReference>
<evidence type="ECO:0000256" key="1">
    <source>
        <dbReference type="SAM" id="MobiDB-lite"/>
    </source>
</evidence>
<name>Q0BT58_GRABC</name>
<dbReference type="CDD" id="cd07382">
    <property type="entry name" value="MPP_DR1281"/>
    <property type="match status" value="1"/>
</dbReference>
<evidence type="ECO:0000313" key="2">
    <source>
        <dbReference type="EMBL" id="ABI61994.2"/>
    </source>
</evidence>
<dbReference type="STRING" id="391165.GbCGDNIH1_1096"/>
<dbReference type="Pfam" id="PF13277">
    <property type="entry name" value="YmdB"/>
    <property type="match status" value="1"/>
</dbReference>
<dbReference type="AlphaFoldDB" id="Q0BT58"/>
<protein>
    <recommendedName>
        <fullName evidence="4">Metallophosphoesterase</fullName>
    </recommendedName>
</protein>
<dbReference type="InterPro" id="IPR029052">
    <property type="entry name" value="Metallo-depent_PP-like"/>
</dbReference>